<evidence type="ECO:0000313" key="1">
    <source>
        <dbReference type="EMBL" id="KAF2839980.1"/>
    </source>
</evidence>
<organism evidence="1 2">
    <name type="scientific">Patellaria atrata CBS 101060</name>
    <dbReference type="NCBI Taxonomy" id="1346257"/>
    <lineage>
        <taxon>Eukaryota</taxon>
        <taxon>Fungi</taxon>
        <taxon>Dikarya</taxon>
        <taxon>Ascomycota</taxon>
        <taxon>Pezizomycotina</taxon>
        <taxon>Dothideomycetes</taxon>
        <taxon>Dothideomycetes incertae sedis</taxon>
        <taxon>Patellariales</taxon>
        <taxon>Patellariaceae</taxon>
        <taxon>Patellaria</taxon>
    </lineage>
</organism>
<comment type="caution">
    <text evidence="1">The sequence shown here is derived from an EMBL/GenBank/DDBJ whole genome shotgun (WGS) entry which is preliminary data.</text>
</comment>
<reference evidence="1" key="1">
    <citation type="journal article" date="2020" name="Stud. Mycol.">
        <title>101 Dothideomycetes genomes: a test case for predicting lifestyles and emergence of pathogens.</title>
        <authorList>
            <person name="Haridas S."/>
            <person name="Albert R."/>
            <person name="Binder M."/>
            <person name="Bloem J."/>
            <person name="Labutti K."/>
            <person name="Salamov A."/>
            <person name="Andreopoulos B."/>
            <person name="Baker S."/>
            <person name="Barry K."/>
            <person name="Bills G."/>
            <person name="Bluhm B."/>
            <person name="Cannon C."/>
            <person name="Castanera R."/>
            <person name="Culley D."/>
            <person name="Daum C."/>
            <person name="Ezra D."/>
            <person name="Gonzalez J."/>
            <person name="Henrissat B."/>
            <person name="Kuo A."/>
            <person name="Liang C."/>
            <person name="Lipzen A."/>
            <person name="Lutzoni F."/>
            <person name="Magnuson J."/>
            <person name="Mondo S."/>
            <person name="Nolan M."/>
            <person name="Ohm R."/>
            <person name="Pangilinan J."/>
            <person name="Park H.-J."/>
            <person name="Ramirez L."/>
            <person name="Alfaro M."/>
            <person name="Sun H."/>
            <person name="Tritt A."/>
            <person name="Yoshinaga Y."/>
            <person name="Zwiers L.-H."/>
            <person name="Turgeon B."/>
            <person name="Goodwin S."/>
            <person name="Spatafora J."/>
            <person name="Crous P."/>
            <person name="Grigoriev I."/>
        </authorList>
    </citation>
    <scope>NUCLEOTIDE SEQUENCE</scope>
    <source>
        <strain evidence="1">CBS 101060</strain>
    </source>
</reference>
<accession>A0A9P4SCA2</accession>
<gene>
    <name evidence="1" type="ORF">M501DRAFT_1016065</name>
</gene>
<keyword evidence="2" id="KW-1185">Reference proteome</keyword>
<dbReference type="AlphaFoldDB" id="A0A9P4SCA2"/>
<dbReference type="Proteomes" id="UP000799429">
    <property type="component" value="Unassembled WGS sequence"/>
</dbReference>
<dbReference type="EMBL" id="MU006094">
    <property type="protein sequence ID" value="KAF2839980.1"/>
    <property type="molecule type" value="Genomic_DNA"/>
</dbReference>
<protein>
    <submittedName>
        <fullName evidence="1">Uncharacterized protein</fullName>
    </submittedName>
</protein>
<dbReference type="OrthoDB" id="3783968at2759"/>
<name>A0A9P4SCA2_9PEZI</name>
<sequence>MDAGDWIISRNPHPSSDKSISFVGLNDIIGERLEFVGRDDGTIWVCRKRVSTGALPALGQVGSVDAKMIAKLTGHGYRSIRLPLGDHPDCLQELQVVSLGRAFRPSTGTGRPMMDEVKSCLLIEAVNTNKLETGETGNVFVC</sequence>
<evidence type="ECO:0000313" key="2">
    <source>
        <dbReference type="Proteomes" id="UP000799429"/>
    </source>
</evidence>
<proteinExistence type="predicted"/>